<keyword evidence="1" id="KW-0808">Transferase</keyword>
<accession>A0A3R5R1D2</accession>
<evidence type="ECO:0000313" key="2">
    <source>
        <dbReference type="Proteomes" id="UP000286268"/>
    </source>
</evidence>
<dbReference type="Gene3D" id="3.20.20.80">
    <property type="entry name" value="Glycosidases"/>
    <property type="match status" value="1"/>
</dbReference>
<dbReference type="RefSeq" id="WP_128215186.1">
    <property type="nucleotide sequence ID" value="NZ_CP025746.1"/>
</dbReference>
<dbReference type="EMBL" id="CP025746">
    <property type="protein sequence ID" value="QAA34473.1"/>
    <property type="molecule type" value="Genomic_DNA"/>
</dbReference>
<evidence type="ECO:0000313" key="1">
    <source>
        <dbReference type="EMBL" id="QAA34473.1"/>
    </source>
</evidence>
<dbReference type="GO" id="GO:0016740">
    <property type="term" value="F:transferase activity"/>
    <property type="evidence" value="ECO:0007669"/>
    <property type="project" value="UniProtKB-KW"/>
</dbReference>
<dbReference type="Proteomes" id="UP000286268">
    <property type="component" value="Chromosome"/>
</dbReference>
<dbReference type="KEGG" id="cmah:C1I91_24095"/>
<dbReference type="SUPFAM" id="SSF51445">
    <property type="entry name" value="(Trans)glycosidases"/>
    <property type="match status" value="1"/>
</dbReference>
<organism evidence="1 2">
    <name type="scientific">Clostridium manihotivorum</name>
    <dbReference type="NCBI Taxonomy" id="2320868"/>
    <lineage>
        <taxon>Bacteria</taxon>
        <taxon>Bacillati</taxon>
        <taxon>Bacillota</taxon>
        <taxon>Clostridia</taxon>
        <taxon>Eubacteriales</taxon>
        <taxon>Clostridiaceae</taxon>
        <taxon>Clostridium</taxon>
    </lineage>
</organism>
<reference evidence="1 2" key="1">
    <citation type="submission" date="2018-01" db="EMBL/GenBank/DDBJ databases">
        <title>Genome Sequencing and Assembly of Anaerobacter polyendosporus strain CT4.</title>
        <authorList>
            <person name="Tachaapaikoon C."/>
            <person name="Sutheeworapong S."/>
            <person name="Jenjaroenpun P."/>
            <person name="Wongsurawat T."/>
            <person name="Nookeaw I."/>
            <person name="Cheawchanlertfa P."/>
            <person name="Kosugi A."/>
            <person name="Cheevadhanarak S."/>
            <person name="Ratanakhanokchai K."/>
        </authorList>
    </citation>
    <scope>NUCLEOTIDE SEQUENCE [LARGE SCALE GENOMIC DNA]</scope>
    <source>
        <strain evidence="1 2">CT4</strain>
    </source>
</reference>
<protein>
    <submittedName>
        <fullName evidence="1">Family 2 glycosyl transferase</fullName>
    </submittedName>
</protein>
<dbReference type="AlphaFoldDB" id="A0A3R5R1D2"/>
<gene>
    <name evidence="1" type="ORF">C1I91_24095</name>
</gene>
<proteinExistence type="predicted"/>
<dbReference type="OrthoDB" id="916275at2"/>
<name>A0A3R5R1D2_9CLOT</name>
<dbReference type="InterPro" id="IPR017853">
    <property type="entry name" value="GH"/>
</dbReference>
<keyword evidence="2" id="KW-1185">Reference proteome</keyword>
<sequence>MKKFIMFSIVMVLAVFLGYNYLFLARNKVSTYTDDGISYISKVDSKSFYVYRYGKWEKSFIKGVNIGAAKPGSFPGELAITKEEYLRWFKEIAAMNADSIRVYTILKPEFYDALYEYNRTAVKPLYIFQGVWVNEEDIAKFNDAHNPAIKNGFEEDIKSLIDIIHGNAKLPDKKGHASGTYTKDVSPYVVGWILGIEWDPNLVENTNKVNKNLTSYKGKYLYTENASPFEVFLGETGDYTIQYEMEKYKMQRPVSFTNWVTTDTLRHPNEPLDKEDMAEVNTEHIKKLDTFKPGLFASYHIYPYYPDSMNYQHEYAAYKDSDGKVNTYKAYLKDLIKEHTVPVLVAEFGIPASRGMAHRSIYMGYNQGNVDEKSQGYMDVSMLKDIYDTGYAGGLVFTWQDEWFKRTWNTMDLDVADKRAYWSNTQTNEQEFGLMAFDPGEKNSVCYVDGDISEWKKDKPLVNDNNLKLYAKSDEKYLYLMAQVKDFDFNKDKLLIPIDITPKSGNLKDLNYNVEFKRPTDMVIQLDKEKGSRITVDSYYDSFYYMYSHKATKSNGEPMLSRNSSYENKNSSIFNAMYLCLNRELFLPQDKKELPLESYETGKLVEGNGNPDSKNFNSLTDFYINKENIEIRIPWQLLNVMDPSSKLIMDDFYEKSGVSPLKISGLYAGGIVIRGNSVLVNSDMKLYSWKQWDIPTYHERLKPSYYILKDEFKKIGN</sequence>